<dbReference type="GO" id="GO:0045892">
    <property type="term" value="P:negative regulation of DNA-templated transcription"/>
    <property type="evidence" value="ECO:0007669"/>
    <property type="project" value="UniProtKB-ARBA"/>
</dbReference>
<reference evidence="6" key="1">
    <citation type="submission" date="2022-06" db="EMBL/GenBank/DDBJ databases">
        <title>Aquibacillus sp. a new bacterium isolated from soil saline samples.</title>
        <authorList>
            <person name="Galisteo C."/>
            <person name="De La Haba R."/>
            <person name="Sanchez-Porro C."/>
            <person name="Ventosa A."/>
        </authorList>
    </citation>
    <scope>NUCLEOTIDE SEQUENCE</scope>
    <source>
        <strain evidence="6">3ASR75-11</strain>
    </source>
</reference>
<evidence type="ECO:0000256" key="1">
    <source>
        <dbReference type="ARBA" id="ARBA00023015"/>
    </source>
</evidence>
<evidence type="ECO:0000313" key="7">
    <source>
        <dbReference type="Proteomes" id="UP001145050"/>
    </source>
</evidence>
<dbReference type="EMBL" id="JAMQKB010000001">
    <property type="protein sequence ID" value="MDC3423182.1"/>
    <property type="molecule type" value="Genomic_DNA"/>
</dbReference>
<dbReference type="GO" id="GO:0003677">
    <property type="term" value="F:DNA binding"/>
    <property type="evidence" value="ECO:0007669"/>
    <property type="project" value="UniProtKB-KW"/>
</dbReference>
<sequence length="253" mass="28707">MNQSVIKALQLLNLFTEDTPELSLKQIAEEAKMPKPTAYRLLSALEQCHFLIKTKETEHDSRYRLGLKLLELGNLVSEQLELRHIALPYMQRLAEDINEVVHLVITNQNEATYIEKVDSPRALRLYTRIGKSSPLYLGSGPKLLLAYLPEERQEQVLEETTFYKLTDNSPSDKRELKKELEVIREQGYAYSVGEQDLDTTGISYPIYDFSRTVVAALAVSGLSSHFEKGNLQTIKEKAEATANGISRKLGYKS</sequence>
<dbReference type="AlphaFoldDB" id="A0A9X3WNT5"/>
<dbReference type="PROSITE" id="PS51077">
    <property type="entry name" value="HTH_ICLR"/>
    <property type="match status" value="1"/>
</dbReference>
<keyword evidence="1" id="KW-0805">Transcription regulation</keyword>
<accession>A0A9X3WNT5</accession>
<dbReference type="InterPro" id="IPR029016">
    <property type="entry name" value="GAF-like_dom_sf"/>
</dbReference>
<dbReference type="InterPro" id="IPR036390">
    <property type="entry name" value="WH_DNA-bd_sf"/>
</dbReference>
<dbReference type="PANTHER" id="PTHR30136:SF24">
    <property type="entry name" value="HTH-TYPE TRANSCRIPTIONAL REPRESSOR ALLR"/>
    <property type="match status" value="1"/>
</dbReference>
<dbReference type="SMART" id="SM00346">
    <property type="entry name" value="HTH_ICLR"/>
    <property type="match status" value="1"/>
</dbReference>
<evidence type="ECO:0000256" key="3">
    <source>
        <dbReference type="ARBA" id="ARBA00023163"/>
    </source>
</evidence>
<keyword evidence="7" id="KW-1185">Reference proteome</keyword>
<dbReference type="InterPro" id="IPR050707">
    <property type="entry name" value="HTH_MetabolicPath_Reg"/>
</dbReference>
<protein>
    <submittedName>
        <fullName evidence="6">IclR family transcriptional regulator</fullName>
    </submittedName>
</protein>
<dbReference type="RefSeq" id="WP_272434842.1">
    <property type="nucleotide sequence ID" value="NZ_JAMQKB010000001.1"/>
</dbReference>
<evidence type="ECO:0000313" key="6">
    <source>
        <dbReference type="EMBL" id="MDC3423182.1"/>
    </source>
</evidence>
<dbReference type="SUPFAM" id="SSF46785">
    <property type="entry name" value="Winged helix' DNA-binding domain"/>
    <property type="match status" value="1"/>
</dbReference>
<evidence type="ECO:0000259" key="5">
    <source>
        <dbReference type="PROSITE" id="PS51078"/>
    </source>
</evidence>
<dbReference type="InterPro" id="IPR014757">
    <property type="entry name" value="Tscrpt_reg_IclR_C"/>
</dbReference>
<dbReference type="Gene3D" id="1.10.10.10">
    <property type="entry name" value="Winged helix-like DNA-binding domain superfamily/Winged helix DNA-binding domain"/>
    <property type="match status" value="1"/>
</dbReference>
<dbReference type="InterPro" id="IPR005471">
    <property type="entry name" value="Tscrpt_reg_IclR_N"/>
</dbReference>
<dbReference type="Proteomes" id="UP001145050">
    <property type="component" value="Unassembled WGS sequence"/>
</dbReference>
<organism evidence="6 7">
    <name type="scientific">Terrihalobacillus insolitus</name>
    <dbReference type="NCBI Taxonomy" id="2950438"/>
    <lineage>
        <taxon>Bacteria</taxon>
        <taxon>Bacillati</taxon>
        <taxon>Bacillota</taxon>
        <taxon>Bacilli</taxon>
        <taxon>Bacillales</taxon>
        <taxon>Bacillaceae</taxon>
        <taxon>Terrihalobacillus</taxon>
    </lineage>
</organism>
<evidence type="ECO:0000256" key="2">
    <source>
        <dbReference type="ARBA" id="ARBA00023125"/>
    </source>
</evidence>
<keyword evidence="3" id="KW-0804">Transcription</keyword>
<feature type="domain" description="IclR-ED" evidence="5">
    <location>
        <begin position="68"/>
        <end position="251"/>
    </location>
</feature>
<evidence type="ECO:0000259" key="4">
    <source>
        <dbReference type="PROSITE" id="PS51077"/>
    </source>
</evidence>
<keyword evidence="2" id="KW-0238">DNA-binding</keyword>
<comment type="caution">
    <text evidence="6">The sequence shown here is derived from an EMBL/GenBank/DDBJ whole genome shotgun (WGS) entry which is preliminary data.</text>
</comment>
<dbReference type="PROSITE" id="PS51078">
    <property type="entry name" value="ICLR_ED"/>
    <property type="match status" value="1"/>
</dbReference>
<proteinExistence type="predicted"/>
<feature type="domain" description="HTH iclR-type" evidence="4">
    <location>
        <begin position="2"/>
        <end position="67"/>
    </location>
</feature>
<dbReference type="Gene3D" id="3.30.450.40">
    <property type="match status" value="1"/>
</dbReference>
<dbReference type="GO" id="GO:0003700">
    <property type="term" value="F:DNA-binding transcription factor activity"/>
    <property type="evidence" value="ECO:0007669"/>
    <property type="project" value="TreeGrafter"/>
</dbReference>
<dbReference type="PANTHER" id="PTHR30136">
    <property type="entry name" value="HELIX-TURN-HELIX TRANSCRIPTIONAL REGULATOR, ICLR FAMILY"/>
    <property type="match status" value="1"/>
</dbReference>
<name>A0A9X3WNT5_9BACI</name>
<dbReference type="Pfam" id="PF01614">
    <property type="entry name" value="IclR_C"/>
    <property type="match status" value="1"/>
</dbReference>
<dbReference type="InterPro" id="IPR036388">
    <property type="entry name" value="WH-like_DNA-bd_sf"/>
</dbReference>
<dbReference type="Pfam" id="PF09339">
    <property type="entry name" value="HTH_IclR"/>
    <property type="match status" value="1"/>
</dbReference>
<gene>
    <name evidence="6" type="ORF">NC797_01500</name>
</gene>
<dbReference type="SUPFAM" id="SSF55781">
    <property type="entry name" value="GAF domain-like"/>
    <property type="match status" value="1"/>
</dbReference>